<evidence type="ECO:0000256" key="1">
    <source>
        <dbReference type="SAM" id="SignalP"/>
    </source>
</evidence>
<dbReference type="Proteomes" id="UP001571476">
    <property type="component" value="Unassembled WGS sequence"/>
</dbReference>
<gene>
    <name evidence="2" type="ORF">ACEG43_45895</name>
</gene>
<dbReference type="EMBL" id="JBGOSP010000058">
    <property type="protein sequence ID" value="MFA3843369.1"/>
    <property type="molecule type" value="Genomic_DNA"/>
</dbReference>
<keyword evidence="1" id="KW-0732">Signal</keyword>
<accession>A0ABV4SY38</accession>
<reference evidence="2 3" key="1">
    <citation type="submission" date="2024-08" db="EMBL/GenBank/DDBJ databases">
        <title>Genome sequence of Streptomyces aureus CACIA-1.46HGO.</title>
        <authorList>
            <person name="Evangelista-Martinez Z."/>
        </authorList>
    </citation>
    <scope>NUCLEOTIDE SEQUENCE [LARGE SCALE GENOMIC DNA]</scope>
    <source>
        <strain evidence="2 3">CACIA-1.46HGO</strain>
    </source>
</reference>
<keyword evidence="3" id="KW-1185">Reference proteome</keyword>
<protein>
    <submittedName>
        <fullName evidence="2">Uncharacterized protein</fullName>
    </submittedName>
</protein>
<feature type="signal peptide" evidence="1">
    <location>
        <begin position="1"/>
        <end position="34"/>
    </location>
</feature>
<name>A0ABV4SY38_9ACTN</name>
<comment type="caution">
    <text evidence="2">The sequence shown here is derived from an EMBL/GenBank/DDBJ whole genome shotgun (WGS) entry which is preliminary data.</text>
</comment>
<organism evidence="2 3">
    <name type="scientific">Streptomyces aureus</name>
    <dbReference type="NCBI Taxonomy" id="193461"/>
    <lineage>
        <taxon>Bacteria</taxon>
        <taxon>Bacillati</taxon>
        <taxon>Actinomycetota</taxon>
        <taxon>Actinomycetes</taxon>
        <taxon>Kitasatosporales</taxon>
        <taxon>Streptomycetaceae</taxon>
        <taxon>Streptomyces</taxon>
    </lineage>
</organism>
<sequence length="183" mass="19766">MSSKTHRFPRCVAATAVSLALGIGGLIGSTPAHATASAGVFKGWSCGYNSGRGIDPGHAGLTRVATDHSKWIWNGNDPITTDLRNGWSHSRGRWFAWGRISDTYSYQGGDFVVAEWSDDAGRTYHACGWGNRPSYVANQTVAAYTKAFDWVRGRSVRICVGAGGNPRTHSGGHYIGCTHWYLS</sequence>
<dbReference type="RefSeq" id="WP_372567192.1">
    <property type="nucleotide sequence ID" value="NZ_JBGOSP010000058.1"/>
</dbReference>
<evidence type="ECO:0000313" key="2">
    <source>
        <dbReference type="EMBL" id="MFA3843369.1"/>
    </source>
</evidence>
<feature type="chain" id="PRO_5046869463" evidence="1">
    <location>
        <begin position="35"/>
        <end position="183"/>
    </location>
</feature>
<proteinExistence type="predicted"/>
<evidence type="ECO:0000313" key="3">
    <source>
        <dbReference type="Proteomes" id="UP001571476"/>
    </source>
</evidence>